<dbReference type="InterPro" id="IPR017958">
    <property type="entry name" value="Gln-tRNA_amidoTrfase_suB_CS"/>
</dbReference>
<dbReference type="InterPro" id="IPR014746">
    <property type="entry name" value="Gln_synth/guanido_kin_cat_dom"/>
</dbReference>
<dbReference type="NCBIfam" id="TIGR00133">
    <property type="entry name" value="gatB"/>
    <property type="match status" value="1"/>
</dbReference>
<dbReference type="NCBIfam" id="NF004012">
    <property type="entry name" value="PRK05477.1-2"/>
    <property type="match status" value="1"/>
</dbReference>
<dbReference type="InterPro" id="IPR003789">
    <property type="entry name" value="Asn/Gln_tRNA_amidoTrase-B-like"/>
</dbReference>
<comment type="function">
    <text evidence="7 10">Allows the formation of correctly charged Asn-tRNA(Asn) or Gln-tRNA(Gln) through the transamidation of misacylated Asp-tRNA(Asn) or Glu-tRNA(Gln) in organisms which lack either or both of asparaginyl-tRNA or glutaminyl-tRNA synthetases. The reaction takes place in the presence of glutamine and ATP through an activated phospho-Asp-tRNA(Asn) or phospho-Glu-tRNA(Gln).</text>
</comment>
<evidence type="ECO:0000256" key="3">
    <source>
        <dbReference type="ARBA" id="ARBA00022598"/>
    </source>
</evidence>
<dbReference type="Pfam" id="PF02934">
    <property type="entry name" value="GatB_N"/>
    <property type="match status" value="1"/>
</dbReference>
<protein>
    <recommendedName>
        <fullName evidence="10">Aspartyl/glutamyl-tRNA(Asn/Gln) amidotransferase subunit B</fullName>
        <shortName evidence="10">Asp/Glu-ADT subunit B</shortName>
        <ecNumber evidence="10">6.3.5.-</ecNumber>
    </recommendedName>
</protein>
<evidence type="ECO:0000313" key="14">
    <source>
        <dbReference type="Proteomes" id="UP001054846"/>
    </source>
</evidence>
<dbReference type="NCBIfam" id="NF004014">
    <property type="entry name" value="PRK05477.1-4"/>
    <property type="match status" value="1"/>
</dbReference>
<feature type="domain" description="Asn/Gln amidotransferase" evidence="12">
    <location>
        <begin position="343"/>
        <end position="490"/>
    </location>
</feature>
<keyword evidence="14" id="KW-1185">Reference proteome</keyword>
<dbReference type="InterPro" id="IPR023168">
    <property type="entry name" value="GatB_Yqey_C_2"/>
</dbReference>
<evidence type="ECO:0000259" key="12">
    <source>
        <dbReference type="SMART" id="SM00845"/>
    </source>
</evidence>
<comment type="catalytic activity">
    <reaction evidence="9 10">
        <text>L-glutamyl-tRNA(Gln) + L-glutamine + ATP + H2O = L-glutaminyl-tRNA(Gln) + L-glutamate + ADP + phosphate + H(+)</text>
        <dbReference type="Rhea" id="RHEA:17521"/>
        <dbReference type="Rhea" id="RHEA-COMP:9681"/>
        <dbReference type="Rhea" id="RHEA-COMP:9684"/>
        <dbReference type="ChEBI" id="CHEBI:15377"/>
        <dbReference type="ChEBI" id="CHEBI:15378"/>
        <dbReference type="ChEBI" id="CHEBI:29985"/>
        <dbReference type="ChEBI" id="CHEBI:30616"/>
        <dbReference type="ChEBI" id="CHEBI:43474"/>
        <dbReference type="ChEBI" id="CHEBI:58359"/>
        <dbReference type="ChEBI" id="CHEBI:78520"/>
        <dbReference type="ChEBI" id="CHEBI:78521"/>
        <dbReference type="ChEBI" id="CHEBI:456216"/>
    </reaction>
</comment>
<dbReference type="SUPFAM" id="SSF55931">
    <property type="entry name" value="Glutamine synthetase/guanido kinase"/>
    <property type="match status" value="1"/>
</dbReference>
<dbReference type="InterPro" id="IPR004413">
    <property type="entry name" value="GatB"/>
</dbReference>
<comment type="catalytic activity">
    <reaction evidence="8 10">
        <text>L-aspartyl-tRNA(Asn) + L-glutamine + ATP + H2O = L-asparaginyl-tRNA(Asn) + L-glutamate + ADP + phosphate + 2 H(+)</text>
        <dbReference type="Rhea" id="RHEA:14513"/>
        <dbReference type="Rhea" id="RHEA-COMP:9674"/>
        <dbReference type="Rhea" id="RHEA-COMP:9677"/>
        <dbReference type="ChEBI" id="CHEBI:15377"/>
        <dbReference type="ChEBI" id="CHEBI:15378"/>
        <dbReference type="ChEBI" id="CHEBI:29985"/>
        <dbReference type="ChEBI" id="CHEBI:30616"/>
        <dbReference type="ChEBI" id="CHEBI:43474"/>
        <dbReference type="ChEBI" id="CHEBI:58359"/>
        <dbReference type="ChEBI" id="CHEBI:78515"/>
        <dbReference type="ChEBI" id="CHEBI:78516"/>
        <dbReference type="ChEBI" id="CHEBI:456216"/>
    </reaction>
</comment>
<evidence type="ECO:0000256" key="10">
    <source>
        <dbReference type="HAMAP-Rule" id="MF_00121"/>
    </source>
</evidence>
<dbReference type="InterPro" id="IPR017959">
    <property type="entry name" value="Asn/Gln-tRNA_amidoTrfase_suB/E"/>
</dbReference>
<organism evidence="13 14">
    <name type="scientific">Gloeobacter morelensis MG652769</name>
    <dbReference type="NCBI Taxonomy" id="2781736"/>
    <lineage>
        <taxon>Bacteria</taxon>
        <taxon>Bacillati</taxon>
        <taxon>Cyanobacteriota</taxon>
        <taxon>Cyanophyceae</taxon>
        <taxon>Gloeobacterales</taxon>
        <taxon>Gloeobacteraceae</taxon>
        <taxon>Gloeobacter</taxon>
        <taxon>Gloeobacter morelensis</taxon>
    </lineage>
</organism>
<keyword evidence="3 10" id="KW-0436">Ligase</keyword>
<evidence type="ECO:0000256" key="4">
    <source>
        <dbReference type="ARBA" id="ARBA00022741"/>
    </source>
</evidence>
<evidence type="ECO:0000256" key="6">
    <source>
        <dbReference type="ARBA" id="ARBA00022917"/>
    </source>
</evidence>
<feature type="compositionally biased region" description="Low complexity" evidence="11">
    <location>
        <begin position="502"/>
        <end position="560"/>
    </location>
</feature>
<accession>A0ABY3PLF8</accession>
<evidence type="ECO:0000256" key="2">
    <source>
        <dbReference type="ARBA" id="ARBA00011123"/>
    </source>
</evidence>
<gene>
    <name evidence="10 13" type="primary">gatB</name>
    <name evidence="13" type="ORF">ISF26_22530</name>
</gene>
<keyword evidence="6 10" id="KW-0648">Protein biosynthesis</keyword>
<dbReference type="Gene3D" id="1.10.10.410">
    <property type="match status" value="1"/>
</dbReference>
<dbReference type="InterPro" id="IPR018027">
    <property type="entry name" value="Asn/Gln_amidotransferase"/>
</dbReference>
<evidence type="ECO:0000256" key="8">
    <source>
        <dbReference type="ARBA" id="ARBA00047380"/>
    </source>
</evidence>
<reference evidence="13 14" key="1">
    <citation type="journal article" date="2021" name="Genome Biol. Evol.">
        <title>Complete Genome Sequencing of a Novel Gloeobacter Species from a Waterfall Cave in Mexico.</title>
        <authorList>
            <person name="Saw J.H."/>
            <person name="Cardona T."/>
            <person name="Montejano G."/>
        </authorList>
    </citation>
    <scope>NUCLEOTIDE SEQUENCE [LARGE SCALE GENOMIC DNA]</scope>
    <source>
        <strain evidence="13">MG652769</strain>
    </source>
</reference>
<comment type="subunit">
    <text evidence="2 10">Heterotrimer of A, B and C subunits.</text>
</comment>
<evidence type="ECO:0000256" key="1">
    <source>
        <dbReference type="ARBA" id="ARBA00005306"/>
    </source>
</evidence>
<dbReference type="PANTHER" id="PTHR11659">
    <property type="entry name" value="GLUTAMYL-TRNA GLN AMIDOTRANSFERASE SUBUNIT B MITOCHONDRIAL AND PROKARYOTIC PET112-RELATED"/>
    <property type="match status" value="1"/>
</dbReference>
<name>A0ABY3PLF8_9CYAN</name>
<dbReference type="InterPro" id="IPR006075">
    <property type="entry name" value="Asn/Gln-tRNA_Trfase_suB/E_cat"/>
</dbReference>
<feature type="region of interest" description="Disordered" evidence="11">
    <location>
        <begin position="491"/>
        <end position="569"/>
    </location>
</feature>
<dbReference type="EC" id="6.3.5.-" evidence="10"/>
<dbReference type="SMART" id="SM00845">
    <property type="entry name" value="GatB_Yqey"/>
    <property type="match status" value="1"/>
</dbReference>
<keyword evidence="4 10" id="KW-0547">Nucleotide-binding</keyword>
<dbReference type="PANTHER" id="PTHR11659:SF0">
    <property type="entry name" value="GLUTAMYL-TRNA(GLN) AMIDOTRANSFERASE SUBUNIT B, MITOCHONDRIAL"/>
    <property type="match status" value="1"/>
</dbReference>
<sequence length="569" mass="62021">MTSAAPPKVQYEAVIGLEVHVQLSTETKLFCRCSTRFGNTPNTNICPICTGQPGTLPVLNQQALDYAVMAASALNCQIHPQGLSKFDRKQYFYPDLPKNYQISQYDLPLAEHGWLEIEVEGEAAKRIGITRLHMEEDAGKLVHAGAERLSGSTHSLVDFNRAGVALCEIVSEPDIRTAAEATAYAEELRRIVRYLGVCDGNMQEGSLRFDLNISVRPAGEGKFGTKVEIKNLNSFNSLQRAVEHEFARQVDCLLSGERIVQETRLWEETSQRTISMRSKEEANDYRYFPEPDLVPIALGGNQLDAYRQRLVELPAQKRHRYRETFGLSSYNARVLTDEREVAEYFEQVVALGIPAKQAANFVSGAVAAYLNETRQSISQIKVTPTVLAELLTLINQSIISNRIANELLPDLFEKGGSPRALVKERGLTQISDRGQLEEIVDEVLAGEPDSVAAYRGGRTKLLGFFVGKVMKKTAGRADPQVVNALLQSKLAEQPPAPPPEPEATAETPEASPAAVDAPTEAPPAAVAEGAQAEAPPEVPVQTEAEVGPAEATAACAASETPVSHQDAHA</sequence>
<comment type="similarity">
    <text evidence="1 10">Belongs to the GatB/GatE family. GatB subfamily.</text>
</comment>
<dbReference type="SUPFAM" id="SSF89095">
    <property type="entry name" value="GatB/YqeY motif"/>
    <property type="match status" value="1"/>
</dbReference>
<dbReference type="Gene3D" id="1.10.150.380">
    <property type="entry name" value="GatB domain, N-terminal subdomain"/>
    <property type="match status" value="1"/>
</dbReference>
<dbReference type="Proteomes" id="UP001054846">
    <property type="component" value="Chromosome"/>
</dbReference>
<evidence type="ECO:0000313" key="13">
    <source>
        <dbReference type="EMBL" id="UFP94482.1"/>
    </source>
</evidence>
<dbReference type="EMBL" id="CP063845">
    <property type="protein sequence ID" value="UFP94482.1"/>
    <property type="molecule type" value="Genomic_DNA"/>
</dbReference>
<dbReference type="Pfam" id="PF02637">
    <property type="entry name" value="GatB_Yqey"/>
    <property type="match status" value="1"/>
</dbReference>
<evidence type="ECO:0000256" key="11">
    <source>
        <dbReference type="SAM" id="MobiDB-lite"/>
    </source>
</evidence>
<evidence type="ECO:0000256" key="7">
    <source>
        <dbReference type="ARBA" id="ARBA00024799"/>
    </source>
</evidence>
<dbReference type="RefSeq" id="WP_230841533.1">
    <property type="nucleotide sequence ID" value="NZ_CP063845.1"/>
</dbReference>
<keyword evidence="5 10" id="KW-0067">ATP-binding</keyword>
<dbReference type="HAMAP" id="MF_00121">
    <property type="entry name" value="GatB"/>
    <property type="match status" value="1"/>
</dbReference>
<proteinExistence type="inferred from homology"/>
<dbReference type="PROSITE" id="PS01234">
    <property type="entry name" value="GATB"/>
    <property type="match status" value="1"/>
</dbReference>
<dbReference type="InterPro" id="IPR042114">
    <property type="entry name" value="GatB_C_1"/>
</dbReference>
<evidence type="ECO:0000256" key="9">
    <source>
        <dbReference type="ARBA" id="ARBA00047913"/>
    </source>
</evidence>
<evidence type="ECO:0000256" key="5">
    <source>
        <dbReference type="ARBA" id="ARBA00022840"/>
    </source>
</evidence>